<reference evidence="1" key="1">
    <citation type="submission" date="2014-09" db="EMBL/GenBank/DDBJ databases">
        <authorList>
            <person name="Magalhaes I.L.F."/>
            <person name="Oliveira U."/>
            <person name="Santos F.R."/>
            <person name="Vidigal T.H.D.A."/>
            <person name="Brescovit A.D."/>
            <person name="Santos A.J."/>
        </authorList>
    </citation>
    <scope>NUCLEOTIDE SEQUENCE</scope>
    <source>
        <tissue evidence="1">Shoot tissue taken approximately 20 cm above the soil surface</tissue>
    </source>
</reference>
<dbReference type="EMBL" id="GBRH01275334">
    <property type="protein sequence ID" value="JAD22561.1"/>
    <property type="molecule type" value="Transcribed_RNA"/>
</dbReference>
<reference evidence="1" key="2">
    <citation type="journal article" date="2015" name="Data Brief">
        <title>Shoot transcriptome of the giant reed, Arundo donax.</title>
        <authorList>
            <person name="Barrero R.A."/>
            <person name="Guerrero F.D."/>
            <person name="Moolhuijzen P."/>
            <person name="Goolsby J.A."/>
            <person name="Tidwell J."/>
            <person name="Bellgard S.E."/>
            <person name="Bellgard M.I."/>
        </authorList>
    </citation>
    <scope>NUCLEOTIDE SEQUENCE</scope>
    <source>
        <tissue evidence="1">Shoot tissue taken approximately 20 cm above the soil surface</tissue>
    </source>
</reference>
<sequence length="24" mass="2463">MCDGYTLSKSLSGVEGIGIGTNFI</sequence>
<protein>
    <submittedName>
        <fullName evidence="1">Uncharacterized protein</fullName>
    </submittedName>
</protein>
<evidence type="ECO:0000313" key="1">
    <source>
        <dbReference type="EMBL" id="JAD22561.1"/>
    </source>
</evidence>
<proteinExistence type="predicted"/>
<organism evidence="1">
    <name type="scientific">Arundo donax</name>
    <name type="common">Giant reed</name>
    <name type="synonym">Donax arundinaceus</name>
    <dbReference type="NCBI Taxonomy" id="35708"/>
    <lineage>
        <taxon>Eukaryota</taxon>
        <taxon>Viridiplantae</taxon>
        <taxon>Streptophyta</taxon>
        <taxon>Embryophyta</taxon>
        <taxon>Tracheophyta</taxon>
        <taxon>Spermatophyta</taxon>
        <taxon>Magnoliopsida</taxon>
        <taxon>Liliopsida</taxon>
        <taxon>Poales</taxon>
        <taxon>Poaceae</taxon>
        <taxon>PACMAD clade</taxon>
        <taxon>Arundinoideae</taxon>
        <taxon>Arundineae</taxon>
        <taxon>Arundo</taxon>
    </lineage>
</organism>
<name>A0A0A8Y8L1_ARUDO</name>
<accession>A0A0A8Y8L1</accession>
<dbReference type="AlphaFoldDB" id="A0A0A8Y8L1"/>